<protein>
    <submittedName>
        <fullName evidence="2">Uncharacterized protein C1orf194 isoform X1</fullName>
    </submittedName>
</protein>
<gene>
    <name evidence="2" type="primary">LOC107265278</name>
</gene>
<dbReference type="RefSeq" id="XP_024938084.1">
    <property type="nucleotide sequence ID" value="XM_025082316.1"/>
</dbReference>
<proteinExistence type="predicted"/>
<dbReference type="AlphaFoldDB" id="A0AAJ7RCF6"/>
<accession>A0AAJ7RCF6</accession>
<dbReference type="InterPro" id="IPR022179">
    <property type="entry name" value="CFAP276"/>
</dbReference>
<keyword evidence="1" id="KW-1185">Reference proteome</keyword>
<sequence>MHLNFEKNFFKKYLYILFVCHSSRNVMSNLVTVLRNPYPIPDISREGIWVSHGPVLGENVSVNDRRWYARLKPHERLFAHHTLNSIRKDHRLIRPKVPQDSLDLALSSIYKHDADTLVPKTYVPMQPETLGKETWRVLRNQIKTYSKPPSLLGHPVKYARPYQTEDVASNVRKGIIQRIHPSSVKLAIEGPHTDQTNPGYSRKVDGTFYSI</sequence>
<reference evidence="2" key="1">
    <citation type="submission" date="2025-08" db="UniProtKB">
        <authorList>
            <consortium name="RefSeq"/>
        </authorList>
    </citation>
    <scope>IDENTIFICATION</scope>
</reference>
<dbReference type="Proteomes" id="UP000694920">
    <property type="component" value="Unplaced"/>
</dbReference>
<organism evidence="1 2">
    <name type="scientific">Cephus cinctus</name>
    <name type="common">Wheat stem sawfly</name>
    <dbReference type="NCBI Taxonomy" id="211228"/>
    <lineage>
        <taxon>Eukaryota</taxon>
        <taxon>Metazoa</taxon>
        <taxon>Ecdysozoa</taxon>
        <taxon>Arthropoda</taxon>
        <taxon>Hexapoda</taxon>
        <taxon>Insecta</taxon>
        <taxon>Pterygota</taxon>
        <taxon>Neoptera</taxon>
        <taxon>Endopterygota</taxon>
        <taxon>Hymenoptera</taxon>
        <taxon>Cephoidea</taxon>
        <taxon>Cephidae</taxon>
        <taxon>Cephus</taxon>
    </lineage>
</organism>
<evidence type="ECO:0000313" key="2">
    <source>
        <dbReference type="RefSeq" id="XP_024938084.1"/>
    </source>
</evidence>
<name>A0AAJ7RCF6_CEPCN</name>
<dbReference type="GeneID" id="107265278"/>
<dbReference type="Pfam" id="PF12494">
    <property type="entry name" value="DUF3695"/>
    <property type="match status" value="1"/>
</dbReference>
<evidence type="ECO:0000313" key="1">
    <source>
        <dbReference type="Proteomes" id="UP000694920"/>
    </source>
</evidence>